<feature type="compositionally biased region" description="Pro residues" evidence="1">
    <location>
        <begin position="85"/>
        <end position="94"/>
    </location>
</feature>
<evidence type="ECO:0000313" key="3">
    <source>
        <dbReference type="EMBL" id="KAJ8025444.1"/>
    </source>
</evidence>
<sequence>MYPSNHPRCCTNSIPYSQLLRARRICSGDQDFPKVSKQIISFFEQRQYPQTVLSSALKRIQGINRASTLAPQTDQTPTTYSVSLTPPPHHSIQN</sequence>
<gene>
    <name evidence="3" type="ORF">HOLleu_32999</name>
</gene>
<dbReference type="EMBL" id="JAIZAY010000017">
    <property type="protein sequence ID" value="KAJ8025444.1"/>
    <property type="molecule type" value="Genomic_DNA"/>
</dbReference>
<protein>
    <recommendedName>
        <fullName evidence="2">Helix-turn-helix domain-containing protein</fullName>
    </recommendedName>
</protein>
<feature type="compositionally biased region" description="Polar residues" evidence="1">
    <location>
        <begin position="68"/>
        <end position="84"/>
    </location>
</feature>
<dbReference type="OrthoDB" id="10018421at2759"/>
<dbReference type="Proteomes" id="UP001152320">
    <property type="component" value="Chromosome 17"/>
</dbReference>
<organism evidence="3 4">
    <name type="scientific">Holothuria leucospilota</name>
    <name type="common">Black long sea cucumber</name>
    <name type="synonym">Mertensiothuria leucospilota</name>
    <dbReference type="NCBI Taxonomy" id="206669"/>
    <lineage>
        <taxon>Eukaryota</taxon>
        <taxon>Metazoa</taxon>
        <taxon>Echinodermata</taxon>
        <taxon>Eleutherozoa</taxon>
        <taxon>Echinozoa</taxon>
        <taxon>Holothuroidea</taxon>
        <taxon>Aspidochirotacea</taxon>
        <taxon>Aspidochirotida</taxon>
        <taxon>Holothuriidae</taxon>
        <taxon>Holothuria</taxon>
    </lineage>
</organism>
<feature type="domain" description="Helix-turn-helix" evidence="2">
    <location>
        <begin position="2"/>
        <end position="54"/>
    </location>
</feature>
<proteinExistence type="predicted"/>
<reference evidence="3" key="1">
    <citation type="submission" date="2021-10" db="EMBL/GenBank/DDBJ databases">
        <title>Tropical sea cucumber genome reveals ecological adaptation and Cuvierian tubules defense mechanism.</title>
        <authorList>
            <person name="Chen T."/>
        </authorList>
    </citation>
    <scope>NUCLEOTIDE SEQUENCE</scope>
    <source>
        <strain evidence="3">Nanhai2018</strain>
        <tissue evidence="3">Muscle</tissue>
    </source>
</reference>
<evidence type="ECO:0000256" key="1">
    <source>
        <dbReference type="SAM" id="MobiDB-lite"/>
    </source>
</evidence>
<evidence type="ECO:0000259" key="2">
    <source>
        <dbReference type="Pfam" id="PF26215"/>
    </source>
</evidence>
<dbReference type="AlphaFoldDB" id="A0A9Q1BHH2"/>
<comment type="caution">
    <text evidence="3">The sequence shown here is derived from an EMBL/GenBank/DDBJ whole genome shotgun (WGS) entry which is preliminary data.</text>
</comment>
<feature type="region of interest" description="Disordered" evidence="1">
    <location>
        <begin position="68"/>
        <end position="94"/>
    </location>
</feature>
<evidence type="ECO:0000313" key="4">
    <source>
        <dbReference type="Proteomes" id="UP001152320"/>
    </source>
</evidence>
<dbReference type="PANTHER" id="PTHR21301:SF10">
    <property type="entry name" value="REVERSE TRANSCRIPTASE DOMAIN-CONTAINING PROTEIN"/>
    <property type="match status" value="1"/>
</dbReference>
<dbReference type="InterPro" id="IPR058912">
    <property type="entry name" value="HTH_animal"/>
</dbReference>
<name>A0A9Q1BHH2_HOLLE</name>
<keyword evidence="4" id="KW-1185">Reference proteome</keyword>
<accession>A0A9Q1BHH2</accession>
<dbReference type="Pfam" id="PF26215">
    <property type="entry name" value="HTH_animal"/>
    <property type="match status" value="1"/>
</dbReference>
<dbReference type="PANTHER" id="PTHR21301">
    <property type="entry name" value="REVERSE TRANSCRIPTASE"/>
    <property type="match status" value="1"/>
</dbReference>